<dbReference type="Gramene" id="KRH00968">
    <property type="protein sequence ID" value="KRH00968"/>
    <property type="gene ID" value="GLYMA_18G245300"/>
</dbReference>
<dbReference type="HOGENOM" id="CLU_2659418_0_0_1"/>
<protein>
    <submittedName>
        <fullName evidence="1 2">Uncharacterized protein</fullName>
    </submittedName>
</protein>
<dbReference type="InParanoid" id="K7MUI4"/>
<dbReference type="AlphaFoldDB" id="K7MUI4"/>
<name>K7MUI4_SOYBN</name>
<evidence type="ECO:0000313" key="3">
    <source>
        <dbReference type="Proteomes" id="UP000008827"/>
    </source>
</evidence>
<accession>K7MUI4</accession>
<evidence type="ECO:0000313" key="2">
    <source>
        <dbReference type="EnsemblPlants" id="KRH00968"/>
    </source>
</evidence>
<reference evidence="1 2" key="1">
    <citation type="journal article" date="2010" name="Nature">
        <title>Genome sequence of the palaeopolyploid soybean.</title>
        <authorList>
            <person name="Schmutz J."/>
            <person name="Cannon S.B."/>
            <person name="Schlueter J."/>
            <person name="Ma J."/>
            <person name="Mitros T."/>
            <person name="Nelson W."/>
            <person name="Hyten D.L."/>
            <person name="Song Q."/>
            <person name="Thelen J.J."/>
            <person name="Cheng J."/>
            <person name="Xu D."/>
            <person name="Hellsten U."/>
            <person name="May G.D."/>
            <person name="Yu Y."/>
            <person name="Sakurai T."/>
            <person name="Umezawa T."/>
            <person name="Bhattacharyya M.K."/>
            <person name="Sandhu D."/>
            <person name="Valliyodan B."/>
            <person name="Lindquist E."/>
            <person name="Peto M."/>
            <person name="Grant D."/>
            <person name="Shu S."/>
            <person name="Goodstein D."/>
            <person name="Barry K."/>
            <person name="Futrell-Griggs M."/>
            <person name="Abernathy B."/>
            <person name="Du J."/>
            <person name="Tian Z."/>
            <person name="Zhu L."/>
            <person name="Gill N."/>
            <person name="Joshi T."/>
            <person name="Libault M."/>
            <person name="Sethuraman A."/>
            <person name="Zhang X.-C."/>
            <person name="Shinozaki K."/>
            <person name="Nguyen H.T."/>
            <person name="Wing R.A."/>
            <person name="Cregan P."/>
            <person name="Specht J."/>
            <person name="Grimwood J."/>
            <person name="Rokhsar D."/>
            <person name="Stacey G."/>
            <person name="Shoemaker R.C."/>
            <person name="Jackson S.A."/>
        </authorList>
    </citation>
    <scope>NUCLEOTIDE SEQUENCE [LARGE SCALE GENOMIC DNA]</scope>
    <source>
        <strain evidence="2">cv. Williams 82</strain>
        <tissue evidence="1">Callus</tissue>
    </source>
</reference>
<reference evidence="2" key="2">
    <citation type="submission" date="2018-02" db="UniProtKB">
        <authorList>
            <consortium name="EnsemblPlants"/>
        </authorList>
    </citation>
    <scope>IDENTIFICATION</scope>
    <source>
        <strain evidence="2">Williams 82</strain>
    </source>
</reference>
<keyword evidence="3" id="KW-1185">Reference proteome</keyword>
<reference evidence="1" key="3">
    <citation type="submission" date="2018-07" db="EMBL/GenBank/DDBJ databases">
        <title>WGS assembly of Glycine max.</title>
        <authorList>
            <person name="Schmutz J."/>
            <person name="Cannon S."/>
            <person name="Schlueter J."/>
            <person name="Ma J."/>
            <person name="Mitros T."/>
            <person name="Nelson W."/>
            <person name="Hyten D."/>
            <person name="Song Q."/>
            <person name="Thelen J."/>
            <person name="Cheng J."/>
            <person name="Xu D."/>
            <person name="Hellsten U."/>
            <person name="May G."/>
            <person name="Yu Y."/>
            <person name="Sakurai T."/>
            <person name="Umezawa T."/>
            <person name="Bhattacharyya M."/>
            <person name="Sandhu D."/>
            <person name="Valliyodan B."/>
            <person name="Lindquist E."/>
            <person name="Peto M."/>
            <person name="Grant D."/>
            <person name="Shu S."/>
            <person name="Goodstein D."/>
            <person name="Barry K."/>
            <person name="Futrell-Griggs M."/>
            <person name="Abernathy B."/>
            <person name="Du J."/>
            <person name="Tian Z."/>
            <person name="Zhu L."/>
            <person name="Gill N."/>
            <person name="Joshi T."/>
            <person name="Libault M."/>
            <person name="Sethuraman A."/>
            <person name="Zhang X."/>
            <person name="Shinozaki K."/>
            <person name="Nguyen H."/>
            <person name="Wing R."/>
            <person name="Cregan P."/>
            <person name="Specht J."/>
            <person name="Grimwood J."/>
            <person name="Rokhsar D."/>
            <person name="Stacey G."/>
            <person name="Shoemaker R."/>
            <person name="Jackson S."/>
        </authorList>
    </citation>
    <scope>NUCLEOTIDE SEQUENCE</scope>
    <source>
        <tissue evidence="1">Callus</tissue>
    </source>
</reference>
<dbReference type="PaxDb" id="3847-GLYMA18G48055.1"/>
<dbReference type="EnsemblPlants" id="KRH00968">
    <property type="protein sequence ID" value="KRH00968"/>
    <property type="gene ID" value="GLYMA_18G245300"/>
</dbReference>
<dbReference type="EMBL" id="CM000851">
    <property type="protein sequence ID" value="KRH00968.1"/>
    <property type="molecule type" value="Genomic_DNA"/>
</dbReference>
<proteinExistence type="predicted"/>
<sequence length="76" mass="8555">MSITDFFAITISTVVSIGLKSQRPYSDVSFSKSSFLSDIKIMVGSRNLYTPMISQFLEEYILKFSASRSLTHPPQL</sequence>
<dbReference type="Proteomes" id="UP000008827">
    <property type="component" value="Chromosome 18"/>
</dbReference>
<gene>
    <name evidence="1" type="ORF">GLYMA_18G245300</name>
</gene>
<organism evidence="1">
    <name type="scientific">Glycine max</name>
    <name type="common">Soybean</name>
    <name type="synonym">Glycine hispida</name>
    <dbReference type="NCBI Taxonomy" id="3847"/>
    <lineage>
        <taxon>Eukaryota</taxon>
        <taxon>Viridiplantae</taxon>
        <taxon>Streptophyta</taxon>
        <taxon>Embryophyta</taxon>
        <taxon>Tracheophyta</taxon>
        <taxon>Spermatophyta</taxon>
        <taxon>Magnoliopsida</taxon>
        <taxon>eudicotyledons</taxon>
        <taxon>Gunneridae</taxon>
        <taxon>Pentapetalae</taxon>
        <taxon>rosids</taxon>
        <taxon>fabids</taxon>
        <taxon>Fabales</taxon>
        <taxon>Fabaceae</taxon>
        <taxon>Papilionoideae</taxon>
        <taxon>50 kb inversion clade</taxon>
        <taxon>NPAAA clade</taxon>
        <taxon>indigoferoid/millettioid clade</taxon>
        <taxon>Phaseoleae</taxon>
        <taxon>Glycine</taxon>
        <taxon>Glycine subgen. Soja</taxon>
    </lineage>
</organism>
<evidence type="ECO:0000313" key="1">
    <source>
        <dbReference type="EMBL" id="KRH00968.1"/>
    </source>
</evidence>